<feature type="compositionally biased region" description="Low complexity" evidence="1">
    <location>
        <begin position="99"/>
        <end position="113"/>
    </location>
</feature>
<reference evidence="2 3" key="1">
    <citation type="journal article" date="2018" name="Nat. Ecol. Evol.">
        <title>Shark genomes provide insights into elasmobranch evolution and the origin of vertebrates.</title>
        <authorList>
            <person name="Hara Y"/>
            <person name="Yamaguchi K"/>
            <person name="Onimaru K"/>
            <person name="Kadota M"/>
            <person name="Koyanagi M"/>
            <person name="Keeley SD"/>
            <person name="Tatsumi K"/>
            <person name="Tanaka K"/>
            <person name="Motone F"/>
            <person name="Kageyama Y"/>
            <person name="Nozu R"/>
            <person name="Adachi N"/>
            <person name="Nishimura O"/>
            <person name="Nakagawa R"/>
            <person name="Tanegashima C"/>
            <person name="Kiyatake I"/>
            <person name="Matsumoto R"/>
            <person name="Murakumo K"/>
            <person name="Nishida K"/>
            <person name="Terakita A"/>
            <person name="Kuratani S"/>
            <person name="Sato K"/>
            <person name="Hyodo S Kuraku.S."/>
        </authorList>
    </citation>
    <scope>NUCLEOTIDE SEQUENCE [LARGE SCALE GENOMIC DNA]</scope>
</reference>
<feature type="compositionally biased region" description="Polar residues" evidence="1">
    <location>
        <begin position="127"/>
        <end position="140"/>
    </location>
</feature>
<dbReference type="PANTHER" id="PTHR46745">
    <property type="entry name" value="TSC22 DOMAIN FAMILY PROTEIN 1"/>
    <property type="match status" value="1"/>
</dbReference>
<feature type="compositionally biased region" description="Low complexity" evidence="1">
    <location>
        <begin position="415"/>
        <end position="426"/>
    </location>
</feature>
<feature type="region of interest" description="Disordered" evidence="1">
    <location>
        <begin position="402"/>
        <end position="426"/>
    </location>
</feature>
<name>A0A401T3P2_CHIPU</name>
<feature type="region of interest" description="Disordered" evidence="1">
    <location>
        <begin position="468"/>
        <end position="506"/>
    </location>
</feature>
<feature type="compositionally biased region" description="Basic residues" evidence="1">
    <location>
        <begin position="220"/>
        <end position="242"/>
    </location>
</feature>
<dbReference type="GO" id="GO:0043066">
    <property type="term" value="P:negative regulation of apoptotic process"/>
    <property type="evidence" value="ECO:0007669"/>
    <property type="project" value="TreeGrafter"/>
</dbReference>
<evidence type="ECO:0008006" key="4">
    <source>
        <dbReference type="Google" id="ProtNLM"/>
    </source>
</evidence>
<feature type="compositionally biased region" description="Low complexity" evidence="1">
    <location>
        <begin position="581"/>
        <end position="598"/>
    </location>
</feature>
<feature type="region of interest" description="Disordered" evidence="1">
    <location>
        <begin position="518"/>
        <end position="550"/>
    </location>
</feature>
<feature type="compositionally biased region" description="Polar residues" evidence="1">
    <location>
        <begin position="599"/>
        <end position="618"/>
    </location>
</feature>
<dbReference type="EMBL" id="BEZZ01000971">
    <property type="protein sequence ID" value="GCC37271.1"/>
    <property type="molecule type" value="Genomic_DNA"/>
</dbReference>
<feature type="compositionally biased region" description="Acidic residues" evidence="1">
    <location>
        <begin position="141"/>
        <end position="150"/>
    </location>
</feature>
<dbReference type="AlphaFoldDB" id="A0A401T3P2"/>
<organism evidence="2 3">
    <name type="scientific">Chiloscyllium punctatum</name>
    <name type="common">Brownbanded bambooshark</name>
    <name type="synonym">Hemiscyllium punctatum</name>
    <dbReference type="NCBI Taxonomy" id="137246"/>
    <lineage>
        <taxon>Eukaryota</taxon>
        <taxon>Metazoa</taxon>
        <taxon>Chordata</taxon>
        <taxon>Craniata</taxon>
        <taxon>Vertebrata</taxon>
        <taxon>Chondrichthyes</taxon>
        <taxon>Elasmobranchii</taxon>
        <taxon>Galeomorphii</taxon>
        <taxon>Galeoidea</taxon>
        <taxon>Orectolobiformes</taxon>
        <taxon>Hemiscylliidae</taxon>
        <taxon>Chiloscyllium</taxon>
    </lineage>
</organism>
<feature type="compositionally biased region" description="Pro residues" evidence="1">
    <location>
        <begin position="14"/>
        <end position="23"/>
    </location>
</feature>
<evidence type="ECO:0000313" key="2">
    <source>
        <dbReference type="EMBL" id="GCC37271.1"/>
    </source>
</evidence>
<accession>A0A401T3P2</accession>
<gene>
    <name evidence="2" type="ORF">chiPu_0015774</name>
</gene>
<feature type="compositionally biased region" description="Polar residues" evidence="1">
    <location>
        <begin position="472"/>
        <end position="496"/>
    </location>
</feature>
<comment type="caution">
    <text evidence="2">The sequence shown here is derived from an EMBL/GenBank/DDBJ whole genome shotgun (WGS) entry which is preliminary data.</text>
</comment>
<feature type="compositionally biased region" description="Low complexity" evidence="1">
    <location>
        <begin position="81"/>
        <end position="92"/>
    </location>
</feature>
<dbReference type="Proteomes" id="UP000287033">
    <property type="component" value="Unassembled WGS sequence"/>
</dbReference>
<feature type="region of interest" description="Disordered" evidence="1">
    <location>
        <begin position="572"/>
        <end position="638"/>
    </location>
</feature>
<evidence type="ECO:0000256" key="1">
    <source>
        <dbReference type="SAM" id="MobiDB-lite"/>
    </source>
</evidence>
<dbReference type="GO" id="GO:0005829">
    <property type="term" value="C:cytosol"/>
    <property type="evidence" value="ECO:0007669"/>
    <property type="project" value="TreeGrafter"/>
</dbReference>
<dbReference type="STRING" id="137246.A0A401T3P2"/>
<dbReference type="OrthoDB" id="8961796at2759"/>
<feature type="region of interest" description="Disordered" evidence="1">
    <location>
        <begin position="1"/>
        <end position="113"/>
    </location>
</feature>
<feature type="region of interest" description="Disordered" evidence="1">
    <location>
        <begin position="127"/>
        <end position="260"/>
    </location>
</feature>
<dbReference type="PANTHER" id="PTHR46745:SF1">
    <property type="entry name" value="TSC22 DOMAIN FAMILY PROTEIN 1"/>
    <property type="match status" value="1"/>
</dbReference>
<feature type="compositionally biased region" description="Low complexity" evidence="1">
    <location>
        <begin position="518"/>
        <end position="549"/>
    </location>
</feature>
<protein>
    <recommendedName>
        <fullName evidence="4">TSC22 domain family protein 1</fullName>
    </recommendedName>
</protein>
<feature type="compositionally biased region" description="Low complexity" evidence="1">
    <location>
        <begin position="59"/>
        <end position="68"/>
    </location>
</feature>
<sequence>MAHPLYPRRSSSSHPPPPPPASTPGPGSGGASVSPSLGGLMGQPAPTRPHPHPDDALRSPALAACSSGPGAGPVPVPAPPLTLSLHGPGAVALPPPGPAAVVAPSGAGSMAGAQMKKKSGFQITSVTPAQNNAGSNNSIAEDTESYDDMDESHTEDLSSSEILDVSRATDYEPERSSSEETLNNVGDAETPSALSPNQPRLPPHQPALFNGSIHGLHPPPAHHHHPTHHHHHHHHPLHHHHPTMLAGPGMAGAVSSGAGIVPPGNVTTGVEKNGTGVPVPGLMSGSVGVPVALASSIGTPANARTVSGMGSNVSVSGTSVGANASVVSGTTGVIGTASSTVASPGATVAQQPAAGSSRFRVVKLDSSTEPYKKGRWVCTEFYDKENVTVLTEGTSVNRTLDSVKQASVTDPNLDGQSTSGGSSVSSTLSAVGYYIETAGNGEPGLVSAPQQQAFQALCSQQLDFSSGGPLAQSISQPQLTQSQLHSQDVMHSQQKPSAPLPGRAGISNVQQTPIQQQLPYSQQQQPLQALSAGSQPQQLSYPQQQPASQMTTQHIMSSNTSAVITEYVQHPQMQPSAQPIQQSSGGVGAAAAPSGQPQLVQGQAQSVLAQAQSGQTPGQPVGHVSAMMPPTGAANGQLVTGQQSNTIPLLQQSCSPSINKSTPIGLQPSAPPAAQAQQVGQPLQGGMVQQQASVSGLVQQVTVAPPKQQLSSQPQGQGVECIIQSVNNQTITGISSTPSVNANLPSVGSNVSTSIPTGPVNTVPQQTTTQTSVQNSLIQKASQPSVPANASLPVVQVGPQKMVPGSAQHSAPIQSLLNAVEDSRQPADQPPLHVQQVAIGESVLSAASALVQEIASSANLPASASLLPLKTLPLSMQPVDGEDDR</sequence>
<proteinExistence type="predicted"/>
<dbReference type="OMA" id="EDSGHQQ"/>
<dbReference type="GO" id="GO:0005634">
    <property type="term" value="C:nucleus"/>
    <property type="evidence" value="ECO:0007669"/>
    <property type="project" value="TreeGrafter"/>
</dbReference>
<dbReference type="GO" id="GO:0008284">
    <property type="term" value="P:positive regulation of cell population proliferation"/>
    <property type="evidence" value="ECO:0007669"/>
    <property type="project" value="TreeGrafter"/>
</dbReference>
<evidence type="ECO:0000313" key="3">
    <source>
        <dbReference type="Proteomes" id="UP000287033"/>
    </source>
</evidence>
<feature type="compositionally biased region" description="Basic and acidic residues" evidence="1">
    <location>
        <begin position="167"/>
        <end position="178"/>
    </location>
</feature>
<keyword evidence="3" id="KW-1185">Reference proteome</keyword>